<comment type="caution">
    <text evidence="1">The sequence shown here is derived from an EMBL/GenBank/DDBJ whole genome shotgun (WGS) entry which is preliminary data.</text>
</comment>
<name>A0A0F9E663_9ZZZZ</name>
<dbReference type="AlphaFoldDB" id="A0A0F9E663"/>
<proteinExistence type="predicted"/>
<organism evidence="1">
    <name type="scientific">marine sediment metagenome</name>
    <dbReference type="NCBI Taxonomy" id="412755"/>
    <lineage>
        <taxon>unclassified sequences</taxon>
        <taxon>metagenomes</taxon>
        <taxon>ecological metagenomes</taxon>
    </lineage>
</organism>
<gene>
    <name evidence="1" type="ORF">LCGC14_2406270</name>
</gene>
<sequence>MPKKKTNVMLVCGFCGKPADHRGSGHVYPIPGSDDPTEGRQACAKCRQEQTDKLIELGLFIPLDTTKGNRLDDKPIKRKPVRAKDSPLHERLLKLIREKPLTDKVALKLVKPKSDLRKVQQGFYRLRRDGTAVKLADSSWQVTAKGLKGGVL</sequence>
<dbReference type="EMBL" id="LAZR01036249">
    <property type="protein sequence ID" value="KKL25346.1"/>
    <property type="molecule type" value="Genomic_DNA"/>
</dbReference>
<protein>
    <submittedName>
        <fullName evidence="1">Uncharacterized protein</fullName>
    </submittedName>
</protein>
<reference evidence="1" key="1">
    <citation type="journal article" date="2015" name="Nature">
        <title>Complex archaea that bridge the gap between prokaryotes and eukaryotes.</title>
        <authorList>
            <person name="Spang A."/>
            <person name="Saw J.H."/>
            <person name="Jorgensen S.L."/>
            <person name="Zaremba-Niedzwiedzka K."/>
            <person name="Martijn J."/>
            <person name="Lind A.E."/>
            <person name="van Eijk R."/>
            <person name="Schleper C."/>
            <person name="Guy L."/>
            <person name="Ettema T.J."/>
        </authorList>
    </citation>
    <scope>NUCLEOTIDE SEQUENCE</scope>
</reference>
<accession>A0A0F9E663</accession>
<evidence type="ECO:0000313" key="1">
    <source>
        <dbReference type="EMBL" id="KKL25346.1"/>
    </source>
</evidence>